<dbReference type="InterPro" id="IPR046373">
    <property type="entry name" value="Acyl-CoA_Oxase/DH_mid-dom_sf"/>
</dbReference>
<dbReference type="InterPro" id="IPR036250">
    <property type="entry name" value="AcylCo_DH-like_C"/>
</dbReference>
<dbReference type="InterPro" id="IPR009100">
    <property type="entry name" value="AcylCoA_DH/oxidase_NM_dom_sf"/>
</dbReference>
<evidence type="ECO:0000259" key="7">
    <source>
        <dbReference type="Pfam" id="PF00441"/>
    </source>
</evidence>
<evidence type="ECO:0000259" key="8">
    <source>
        <dbReference type="Pfam" id="PF02770"/>
    </source>
</evidence>
<evidence type="ECO:0000259" key="9">
    <source>
        <dbReference type="Pfam" id="PF02771"/>
    </source>
</evidence>
<dbReference type="InterPro" id="IPR013786">
    <property type="entry name" value="AcylCoA_DH/ox_N"/>
</dbReference>
<dbReference type="PIRSF" id="PIRSF016578">
    <property type="entry name" value="HsaA"/>
    <property type="match status" value="1"/>
</dbReference>
<dbReference type="PROSITE" id="PS00072">
    <property type="entry name" value="ACYL_COA_DH_1"/>
    <property type="match status" value="1"/>
</dbReference>
<keyword evidence="4 6" id="KW-0274">FAD</keyword>
<dbReference type="GO" id="GO:0016937">
    <property type="term" value="F:short-chain fatty acyl-CoA dehydrogenase activity"/>
    <property type="evidence" value="ECO:0007669"/>
    <property type="project" value="UniProtKB-EC"/>
</dbReference>
<evidence type="ECO:0000256" key="4">
    <source>
        <dbReference type="ARBA" id="ARBA00022827"/>
    </source>
</evidence>
<evidence type="ECO:0000313" key="10">
    <source>
        <dbReference type="EMBL" id="CDS83479.1"/>
    </source>
</evidence>
<comment type="similarity">
    <text evidence="2 6">Belongs to the acyl-CoA dehydrogenase family.</text>
</comment>
<dbReference type="SUPFAM" id="SSF56645">
    <property type="entry name" value="Acyl-CoA dehydrogenase NM domain-like"/>
    <property type="match status" value="1"/>
</dbReference>
<evidence type="ECO:0000256" key="5">
    <source>
        <dbReference type="ARBA" id="ARBA00023002"/>
    </source>
</evidence>
<dbReference type="PROSITE" id="PS00073">
    <property type="entry name" value="ACYL_COA_DH_2"/>
    <property type="match status" value="1"/>
</dbReference>
<dbReference type="EC" id="1.3.8.1" evidence="11"/>
<dbReference type="Gene3D" id="2.40.110.10">
    <property type="entry name" value="Butyryl-CoA Dehydrogenase, subunit A, domain 2"/>
    <property type="match status" value="1"/>
</dbReference>
<evidence type="ECO:0000256" key="3">
    <source>
        <dbReference type="ARBA" id="ARBA00022630"/>
    </source>
</evidence>
<dbReference type="EMBL" id="LK932350">
    <property type="protein sequence ID" value="CDS83583.1"/>
    <property type="molecule type" value="Genomic_DNA"/>
</dbReference>
<evidence type="ECO:0000256" key="6">
    <source>
        <dbReference type="RuleBase" id="RU362125"/>
    </source>
</evidence>
<dbReference type="Pfam" id="PF00441">
    <property type="entry name" value="Acyl-CoA_dh_1"/>
    <property type="match status" value="1"/>
</dbReference>
<feature type="domain" description="Acyl-CoA dehydrogenase/oxidase C-terminal" evidence="7">
    <location>
        <begin position="231"/>
        <end position="379"/>
    </location>
</feature>
<accession>A0A069AWB2</accession>
<dbReference type="Gene3D" id="1.10.540.10">
    <property type="entry name" value="Acyl-CoA dehydrogenase/oxidase, N-terminal domain"/>
    <property type="match status" value="1"/>
</dbReference>
<dbReference type="AlphaFoldDB" id="A0A069AWB2"/>
<keyword evidence="5 6" id="KW-0560">Oxidoreductase</keyword>
<dbReference type="SUPFAM" id="SSF47203">
    <property type="entry name" value="Acyl-CoA dehydrogenase C-terminal domain-like"/>
    <property type="match status" value="1"/>
</dbReference>
<dbReference type="PANTHER" id="PTHR43884">
    <property type="entry name" value="ACYL-COA DEHYDROGENASE"/>
    <property type="match status" value="1"/>
</dbReference>
<dbReference type="Gene3D" id="1.20.140.10">
    <property type="entry name" value="Butyryl-CoA Dehydrogenase, subunit A, domain 3"/>
    <property type="match status" value="1"/>
</dbReference>
<evidence type="ECO:0000256" key="1">
    <source>
        <dbReference type="ARBA" id="ARBA00001974"/>
    </source>
</evidence>
<dbReference type="FunFam" id="1.20.140.10:FF:000004">
    <property type="entry name" value="Acyl-CoA dehydrogenase FadE25"/>
    <property type="match status" value="1"/>
</dbReference>
<organism evidence="12">
    <name type="scientific">Clostridioides difficile</name>
    <name type="common">Peptoclostridium difficile</name>
    <dbReference type="NCBI Taxonomy" id="1496"/>
    <lineage>
        <taxon>Bacteria</taxon>
        <taxon>Bacillati</taxon>
        <taxon>Bacillota</taxon>
        <taxon>Clostridia</taxon>
        <taxon>Peptostreptococcales</taxon>
        <taxon>Peptostreptococcaceae</taxon>
        <taxon>Clostridioides</taxon>
    </lineage>
</organism>
<dbReference type="GO" id="GO:0050660">
    <property type="term" value="F:flavin adenine dinucleotide binding"/>
    <property type="evidence" value="ECO:0007669"/>
    <property type="project" value="InterPro"/>
</dbReference>
<dbReference type="FunFam" id="1.10.540.10:FF:000002">
    <property type="entry name" value="Acyl-CoA dehydrogenase FadE19"/>
    <property type="match status" value="1"/>
</dbReference>
<gene>
    <name evidence="12" type="primary">acdB</name>
    <name evidence="11" type="synonym">bcd</name>
    <name evidence="12" type="ORF">BN1095_530007</name>
    <name evidence="10" type="ORF">BN1096_180050</name>
    <name evidence="11" type="ORF">BN1097_160052</name>
</gene>
<dbReference type="InterPro" id="IPR037069">
    <property type="entry name" value="AcylCoA_DH/ox_N_sf"/>
</dbReference>
<dbReference type="EMBL" id="LK933216">
    <property type="protein sequence ID" value="CDT50821.1"/>
    <property type="molecule type" value="Genomic_DNA"/>
</dbReference>
<dbReference type="PANTHER" id="PTHR43884:SF12">
    <property type="entry name" value="ISOVALERYL-COA DEHYDROGENASE, MITOCHONDRIAL-RELATED"/>
    <property type="match status" value="1"/>
</dbReference>
<reference evidence="12" key="1">
    <citation type="submission" date="2014-07" db="EMBL/GenBank/DDBJ databases">
        <authorList>
            <person name="Monot Marc"/>
        </authorList>
    </citation>
    <scope>NUCLEOTIDE SEQUENCE</scope>
    <source>
        <strain evidence="12">7032989</strain>
        <strain evidence="11">7032994</strain>
    </source>
</reference>
<dbReference type="EC" id="1.3.99.-" evidence="12"/>
<protein>
    <submittedName>
        <fullName evidence="12">Acyl-CoA dehydrogenase, short-chain specific</fullName>
        <ecNumber evidence="11">1.3.8.1</ecNumber>
        <ecNumber evidence="12">1.3.99.-</ecNumber>
    </submittedName>
</protein>
<feature type="domain" description="Acyl-CoA dehydrogenase/oxidase N-terminal" evidence="9">
    <location>
        <begin position="9"/>
        <end position="120"/>
    </location>
</feature>
<dbReference type="InterPro" id="IPR006089">
    <property type="entry name" value="Acyl-CoA_DH_CS"/>
</dbReference>
<evidence type="ECO:0000256" key="2">
    <source>
        <dbReference type="ARBA" id="ARBA00009347"/>
    </source>
</evidence>
<name>A0A069AWB2_CLODI</name>
<dbReference type="EMBL" id="LK932467">
    <property type="protein sequence ID" value="CDS83479.1"/>
    <property type="molecule type" value="Genomic_DNA"/>
</dbReference>
<sequence length="381" mass="41324">MEEAMLYNKEQELLRKAVRDFVSKELDTLPAEMDKTGVMPKELIKKLADAKFISSNIPEEYGGGGAGYVSYAIVMEEIARRCASTATFVTAGSSLASLPILYNGTEEQKQKYLKGIATGELIGAFGLTEPGAGSDAGGQQTTAELVGDHYILNGRKTFITNGPFCDVAIVIAVTDRSKGLRGTSAFIVESKWDGFSTGAHEDKMGIRGTETSDLIFENVKVPKENLLGKEGQGFKIAMGTLEVGRIGVAALALGIAQGALDEAVKYTKQRVQFGKPIAKFQNTQFTIADMETKVCAARGLVYDAAQKRDAGMRVAQESAMAKYYASEIANEVAYKALQLHGGYGFIKDYEIERMYRDARIVSIYEGTSEVQKMVISSNVLK</sequence>
<proteinExistence type="inferred from homology"/>
<evidence type="ECO:0000313" key="12">
    <source>
        <dbReference type="EMBL" id="CDT50821.1"/>
    </source>
</evidence>
<dbReference type="InterPro" id="IPR006091">
    <property type="entry name" value="Acyl-CoA_Oxase/DH_mid-dom"/>
</dbReference>
<feature type="domain" description="Acyl-CoA oxidase/dehydrogenase middle" evidence="8">
    <location>
        <begin position="124"/>
        <end position="219"/>
    </location>
</feature>
<dbReference type="Pfam" id="PF02771">
    <property type="entry name" value="Acyl-CoA_dh_N"/>
    <property type="match status" value="1"/>
</dbReference>
<dbReference type="InterPro" id="IPR009075">
    <property type="entry name" value="AcylCo_DH/oxidase_C"/>
</dbReference>
<comment type="cofactor">
    <cofactor evidence="1 6">
        <name>FAD</name>
        <dbReference type="ChEBI" id="CHEBI:57692"/>
    </cofactor>
</comment>
<dbReference type="FunFam" id="2.40.110.10:FF:000001">
    <property type="entry name" value="Acyl-CoA dehydrogenase, mitochondrial"/>
    <property type="match status" value="1"/>
</dbReference>
<evidence type="ECO:0000313" key="11">
    <source>
        <dbReference type="EMBL" id="CDS83583.1"/>
    </source>
</evidence>
<dbReference type="Pfam" id="PF02770">
    <property type="entry name" value="Acyl-CoA_dh_M"/>
    <property type="match status" value="1"/>
</dbReference>
<keyword evidence="3 6" id="KW-0285">Flavoprotein</keyword>